<keyword evidence="8" id="KW-0007">Acetylation</keyword>
<evidence type="ECO:0000256" key="15">
    <source>
        <dbReference type="ARBA" id="ARBA00064709"/>
    </source>
</evidence>
<evidence type="ECO:0000256" key="16">
    <source>
        <dbReference type="ARBA" id="ARBA00067273"/>
    </source>
</evidence>
<evidence type="ECO:0000256" key="12">
    <source>
        <dbReference type="ARBA" id="ARBA00023242"/>
    </source>
</evidence>
<evidence type="ECO:0000256" key="4">
    <source>
        <dbReference type="ARBA" id="ARBA00004514"/>
    </source>
</evidence>
<gene>
    <name evidence="21" type="ORF">LUZ62_049430</name>
</gene>
<comment type="caution">
    <text evidence="21">The sequence shown here is derived from an EMBL/GenBank/DDBJ whole genome shotgun (WGS) entry which is preliminary data.</text>
</comment>
<dbReference type="CDD" id="cd03443">
    <property type="entry name" value="PaaI_thioesterase"/>
    <property type="match status" value="1"/>
</dbReference>
<dbReference type="InterPro" id="IPR039298">
    <property type="entry name" value="ACOT13"/>
</dbReference>
<evidence type="ECO:0000313" key="21">
    <source>
        <dbReference type="EMBL" id="KAJ4798184.1"/>
    </source>
</evidence>
<dbReference type="InterPro" id="IPR029069">
    <property type="entry name" value="HotDog_dom_sf"/>
</dbReference>
<sequence length="195" mass="21418">MITSNDNAHHSQSSIERQTETERETEMSRESDADAKRWLERVSSSSSPDGGDPDLKGIAQAAWQGSNFSPLFLYGLRVSFVSHGRALCSIRVPPHLTDIEGNWQPGPIALLIDMVSAAAIMSCEDTIKVSVDLNISFFSPAKIGEEMEIEALVLQNKGKLTGAVIEVRKKTDRNLVAVGRQWMTSSSARPFESKL</sequence>
<dbReference type="GO" id="GO:0005829">
    <property type="term" value="C:cytosol"/>
    <property type="evidence" value="ECO:0007669"/>
    <property type="project" value="UniProtKB-SubCell"/>
</dbReference>
<dbReference type="GO" id="GO:0005739">
    <property type="term" value="C:mitochondrion"/>
    <property type="evidence" value="ECO:0007669"/>
    <property type="project" value="UniProtKB-SubCell"/>
</dbReference>
<evidence type="ECO:0000256" key="13">
    <source>
        <dbReference type="ARBA" id="ARBA00052976"/>
    </source>
</evidence>
<feature type="compositionally biased region" description="Polar residues" evidence="19">
    <location>
        <begin position="1"/>
        <end position="12"/>
    </location>
</feature>
<feature type="compositionally biased region" description="Basic and acidic residues" evidence="19">
    <location>
        <begin position="17"/>
        <end position="40"/>
    </location>
</feature>
<keyword evidence="12" id="KW-0539">Nucleus</keyword>
<dbReference type="PANTHER" id="PTHR21660:SF1">
    <property type="entry name" value="ACYL-COENZYME A THIOESTERASE 13"/>
    <property type="match status" value="1"/>
</dbReference>
<dbReference type="GO" id="GO:0006629">
    <property type="term" value="P:lipid metabolic process"/>
    <property type="evidence" value="ECO:0007669"/>
    <property type="project" value="UniProtKB-KW"/>
</dbReference>
<dbReference type="Pfam" id="PF03061">
    <property type="entry name" value="4HBT"/>
    <property type="match status" value="1"/>
</dbReference>
<organism evidence="21 22">
    <name type="scientific">Rhynchospora pubera</name>
    <dbReference type="NCBI Taxonomy" id="906938"/>
    <lineage>
        <taxon>Eukaryota</taxon>
        <taxon>Viridiplantae</taxon>
        <taxon>Streptophyta</taxon>
        <taxon>Embryophyta</taxon>
        <taxon>Tracheophyta</taxon>
        <taxon>Spermatophyta</taxon>
        <taxon>Magnoliopsida</taxon>
        <taxon>Liliopsida</taxon>
        <taxon>Poales</taxon>
        <taxon>Cyperaceae</taxon>
        <taxon>Cyperoideae</taxon>
        <taxon>Rhynchosporeae</taxon>
        <taxon>Rhynchospora</taxon>
    </lineage>
</organism>
<evidence type="ECO:0000313" key="22">
    <source>
        <dbReference type="Proteomes" id="UP001140206"/>
    </source>
</evidence>
<dbReference type="SUPFAM" id="SSF54637">
    <property type="entry name" value="Thioesterase/thiol ester dehydrase-isomerase"/>
    <property type="match status" value="1"/>
</dbReference>
<evidence type="ECO:0000256" key="2">
    <source>
        <dbReference type="ARBA" id="ARBA00004173"/>
    </source>
</evidence>
<evidence type="ECO:0000256" key="19">
    <source>
        <dbReference type="SAM" id="MobiDB-lite"/>
    </source>
</evidence>
<comment type="subcellular location">
    <subcellularLocation>
        <location evidence="3">Cytoplasm</location>
        <location evidence="3">Cytoskeleton</location>
        <location evidence="3">Spindle</location>
    </subcellularLocation>
    <subcellularLocation>
        <location evidence="4">Cytoplasm</location>
        <location evidence="4">Cytosol</location>
    </subcellularLocation>
    <subcellularLocation>
        <location evidence="2">Mitochondrion</location>
    </subcellularLocation>
    <subcellularLocation>
        <location evidence="1">Nucleus</location>
    </subcellularLocation>
</comment>
<keyword evidence="22" id="KW-1185">Reference proteome</keyword>
<dbReference type="PANTHER" id="PTHR21660">
    <property type="entry name" value="THIOESTERASE SUPERFAMILY MEMBER-RELATED"/>
    <property type="match status" value="1"/>
</dbReference>
<evidence type="ECO:0000256" key="6">
    <source>
        <dbReference type="ARBA" id="ARBA00022490"/>
    </source>
</evidence>
<dbReference type="Gene3D" id="3.10.129.10">
    <property type="entry name" value="Hotdog Thioesterase"/>
    <property type="match status" value="1"/>
</dbReference>
<evidence type="ECO:0000256" key="11">
    <source>
        <dbReference type="ARBA" id="ARBA00023212"/>
    </source>
</evidence>
<keyword evidence="6" id="KW-0963">Cytoplasm</keyword>
<evidence type="ECO:0000256" key="18">
    <source>
        <dbReference type="ARBA" id="ARBA00083956"/>
    </source>
</evidence>
<dbReference type="Proteomes" id="UP001140206">
    <property type="component" value="Chromosome 2"/>
</dbReference>
<evidence type="ECO:0000256" key="3">
    <source>
        <dbReference type="ARBA" id="ARBA00004186"/>
    </source>
</evidence>
<dbReference type="GO" id="GO:0005634">
    <property type="term" value="C:nucleus"/>
    <property type="evidence" value="ECO:0007669"/>
    <property type="project" value="UniProtKB-SubCell"/>
</dbReference>
<dbReference type="GO" id="GO:0047617">
    <property type="term" value="F:fatty acyl-CoA hydrolase activity"/>
    <property type="evidence" value="ECO:0007669"/>
    <property type="project" value="InterPro"/>
</dbReference>
<reference evidence="21" key="1">
    <citation type="submission" date="2022-08" db="EMBL/GenBank/DDBJ databases">
        <authorList>
            <person name="Marques A."/>
        </authorList>
    </citation>
    <scope>NUCLEOTIDE SEQUENCE</scope>
    <source>
        <strain evidence="21">RhyPub2mFocal</strain>
        <tissue evidence="21">Leaves</tissue>
    </source>
</reference>
<feature type="domain" description="Thioesterase" evidence="20">
    <location>
        <begin position="108"/>
        <end position="173"/>
    </location>
</feature>
<keyword evidence="10" id="KW-0496">Mitochondrion</keyword>
<evidence type="ECO:0000256" key="7">
    <source>
        <dbReference type="ARBA" id="ARBA00022801"/>
    </source>
</evidence>
<dbReference type="FunFam" id="3.10.129.10:FF:000021">
    <property type="entry name" value="Acyl-coenzyme A thioesterase 13"/>
    <property type="match status" value="1"/>
</dbReference>
<evidence type="ECO:0000256" key="17">
    <source>
        <dbReference type="ARBA" id="ARBA00081533"/>
    </source>
</evidence>
<evidence type="ECO:0000256" key="5">
    <source>
        <dbReference type="ARBA" id="ARBA00008324"/>
    </source>
</evidence>
<evidence type="ECO:0000256" key="14">
    <source>
        <dbReference type="ARBA" id="ARBA00058205"/>
    </source>
</evidence>
<evidence type="ECO:0000256" key="8">
    <source>
        <dbReference type="ARBA" id="ARBA00022990"/>
    </source>
</evidence>
<proteinExistence type="inferred from homology"/>
<comment type="subunit">
    <text evidence="15">Homotetramer. Interacts with PCTP.</text>
</comment>
<feature type="region of interest" description="Disordered" evidence="19">
    <location>
        <begin position="1"/>
        <end position="57"/>
    </location>
</feature>
<keyword evidence="9" id="KW-0443">Lipid metabolism</keyword>
<protein>
    <recommendedName>
        <fullName evidence="16">Acyl-coenzyme A thioesterase 13</fullName>
    </recommendedName>
    <alternativeName>
        <fullName evidence="17">Hotdog-fold thioesterase superfamily member 2</fullName>
    </alternativeName>
    <alternativeName>
        <fullName evidence="18">Thioesterase superfamily member 2</fullName>
    </alternativeName>
</protein>
<evidence type="ECO:0000256" key="1">
    <source>
        <dbReference type="ARBA" id="ARBA00004123"/>
    </source>
</evidence>
<dbReference type="GO" id="GO:0005819">
    <property type="term" value="C:spindle"/>
    <property type="evidence" value="ECO:0007669"/>
    <property type="project" value="UniProtKB-SubCell"/>
</dbReference>
<name>A0AAV8FXI5_9POAL</name>
<keyword evidence="11" id="KW-0206">Cytoskeleton</keyword>
<dbReference type="EMBL" id="JAMFTS010000002">
    <property type="protein sequence ID" value="KAJ4798184.1"/>
    <property type="molecule type" value="Genomic_DNA"/>
</dbReference>
<accession>A0AAV8FXI5</accession>
<dbReference type="AlphaFoldDB" id="A0AAV8FXI5"/>
<evidence type="ECO:0000256" key="9">
    <source>
        <dbReference type="ARBA" id="ARBA00023098"/>
    </source>
</evidence>
<evidence type="ECO:0000256" key="10">
    <source>
        <dbReference type="ARBA" id="ARBA00023128"/>
    </source>
</evidence>
<comment type="catalytic activity">
    <reaction evidence="13">
        <text>a fatty acyl-CoA + H2O = a fatty acid + CoA + H(+)</text>
        <dbReference type="Rhea" id="RHEA:16781"/>
        <dbReference type="ChEBI" id="CHEBI:15377"/>
        <dbReference type="ChEBI" id="CHEBI:15378"/>
        <dbReference type="ChEBI" id="CHEBI:28868"/>
        <dbReference type="ChEBI" id="CHEBI:57287"/>
        <dbReference type="ChEBI" id="CHEBI:77636"/>
    </reaction>
    <physiologicalReaction direction="left-to-right" evidence="13">
        <dbReference type="Rhea" id="RHEA:16782"/>
    </physiologicalReaction>
</comment>
<dbReference type="InterPro" id="IPR006683">
    <property type="entry name" value="Thioestr_dom"/>
</dbReference>
<keyword evidence="7" id="KW-0378">Hydrolase</keyword>
<comment type="similarity">
    <text evidence="5">Belongs to the thioesterase PaaI family.</text>
</comment>
<evidence type="ECO:0000259" key="20">
    <source>
        <dbReference type="Pfam" id="PF03061"/>
    </source>
</evidence>
<comment type="function">
    <text evidence="14">Catalyzes the hydrolysis of acyl-CoAs into free fatty acids and coenzyme A (CoASH), regulating their respective intracellular levels. Has acyl-CoA thioesterase activity towards medium (C12) and long-chain (C18) fatty acyl-CoA substrates. Can also hydrolyze 3-hydroxyphenylacetyl-CoA and 3,4-dihydroxyphenylacetyl-CoA (in vitro). May play a role in controlling adaptive thermogenesis.</text>
</comment>